<accession>A0A6C0LIG5</accession>
<proteinExistence type="predicted"/>
<organism evidence="1">
    <name type="scientific">viral metagenome</name>
    <dbReference type="NCBI Taxonomy" id="1070528"/>
    <lineage>
        <taxon>unclassified sequences</taxon>
        <taxon>metagenomes</taxon>
        <taxon>organismal metagenomes</taxon>
    </lineage>
</organism>
<sequence>MAEINNQRLTRIDLINSIKIHFLNKGLLCQNLDKMTKNKLLEFAIENEVDFITKEQLKNEIIDIETYNSMRDVIYCNFIKYENIPYEVVSNIDTNTTIEEMQIIIDKYNLKYEDNFKNMKDLIFNIYKSYKTYCENSSLKNECSYITLPSIIKALKKIV</sequence>
<evidence type="ECO:0000313" key="1">
    <source>
        <dbReference type="EMBL" id="QHU29461.1"/>
    </source>
</evidence>
<reference evidence="1" key="1">
    <citation type="journal article" date="2020" name="Nature">
        <title>Giant virus diversity and host interactions through global metagenomics.</title>
        <authorList>
            <person name="Schulz F."/>
            <person name="Roux S."/>
            <person name="Paez-Espino D."/>
            <person name="Jungbluth S."/>
            <person name="Walsh D.A."/>
            <person name="Denef V.J."/>
            <person name="McMahon K.D."/>
            <person name="Konstantinidis K.T."/>
            <person name="Eloe-Fadrosh E.A."/>
            <person name="Kyrpides N.C."/>
            <person name="Woyke T."/>
        </authorList>
    </citation>
    <scope>NUCLEOTIDE SEQUENCE</scope>
    <source>
        <strain evidence="1">GVMAG-M-3300027804-48</strain>
    </source>
</reference>
<protein>
    <submittedName>
        <fullName evidence="1">Uncharacterized protein</fullName>
    </submittedName>
</protein>
<dbReference type="EMBL" id="MN740489">
    <property type="protein sequence ID" value="QHU29461.1"/>
    <property type="molecule type" value="Genomic_DNA"/>
</dbReference>
<dbReference type="AlphaFoldDB" id="A0A6C0LIG5"/>
<name>A0A6C0LIG5_9ZZZZ</name>